<evidence type="ECO:0000256" key="2">
    <source>
        <dbReference type="ARBA" id="ARBA00004613"/>
    </source>
</evidence>
<dbReference type="eggNOG" id="ENOG502SN9U">
    <property type="taxonomic scope" value="Eukaryota"/>
</dbReference>
<keyword evidence="8" id="KW-0624">Polysaccharide degradation</keyword>
<dbReference type="AlphaFoldDB" id="A0A010RLZ7"/>
<comment type="similarity">
    <text evidence="9">Belongs to the polysaccharide monooxygenase AA9 family.</text>
</comment>
<proteinExistence type="inferred from homology"/>
<accession>A0A010RLZ7</accession>
<sequence length="356" mass="37493">MRCSTFLALAASASGASAHYFFPHLIVNGNFTGYNEYVRDNSAGYMPFKNGYDSTDLRCRTGSMEHAATTGVYKVKAGDEVGFGLNFGGTIQHPGPMQAYLSKAPGDVREYDGSGDWFKIYELGPKSFSSEGIEWGVTNVGNFTFKLPEETPAGQYLMRIEHIGVHGAGDFGGAEFYFNCAQIEVESDSTAVPGPTVKIPGLYDGHEPGIEFYMYRPWIVNFTMPGPARWPQPLVENVTAQGVSVAPTATPWTLPAVTSTIGGQDISSSAAVFVPTSLASAAAPSGNTTYSYTSTTAVGASGSAAPKSEISDLVVPTVSSAATLSATAAPLTTTSKKSRCPPRSTVISTIYVTASA</sequence>
<evidence type="ECO:0000256" key="12">
    <source>
        <dbReference type="SAM" id="SignalP"/>
    </source>
</evidence>
<evidence type="ECO:0000256" key="3">
    <source>
        <dbReference type="ARBA" id="ARBA00022525"/>
    </source>
</evidence>
<keyword evidence="5" id="KW-0136">Cellulose degradation</keyword>
<dbReference type="OrthoDB" id="6038816at2759"/>
<feature type="chain" id="PRO_5001456385" description="lytic cellulose monooxygenase (C4-dehydrogenating)" evidence="12">
    <location>
        <begin position="19"/>
        <end position="356"/>
    </location>
</feature>
<evidence type="ECO:0000313" key="15">
    <source>
        <dbReference type="Proteomes" id="UP000020467"/>
    </source>
</evidence>
<dbReference type="CDD" id="cd21175">
    <property type="entry name" value="LPMO_AA9"/>
    <property type="match status" value="1"/>
</dbReference>
<dbReference type="STRING" id="1445577.A0A010RLZ7"/>
<evidence type="ECO:0000256" key="10">
    <source>
        <dbReference type="ARBA" id="ARBA00045077"/>
    </source>
</evidence>
<dbReference type="HOGENOM" id="CLU_031730_4_3_1"/>
<comment type="caution">
    <text evidence="14">The sequence shown here is derived from an EMBL/GenBank/DDBJ whole genome shotgun (WGS) entry which is preliminary data.</text>
</comment>
<keyword evidence="15" id="KW-1185">Reference proteome</keyword>
<evidence type="ECO:0000256" key="4">
    <source>
        <dbReference type="ARBA" id="ARBA00022729"/>
    </source>
</evidence>
<comment type="catalytic activity">
    <reaction evidence="10">
        <text>[(1-&gt;4)-beta-D-glucosyl]n+m + reduced acceptor + O2 = 4-dehydro-beta-D-glucosyl-[(1-&gt;4)-beta-D-glucosyl]n-1 + [(1-&gt;4)-beta-D-glucosyl]m + acceptor + H2O.</text>
        <dbReference type="EC" id="1.14.99.56"/>
    </reaction>
</comment>
<feature type="domain" description="Auxiliary Activity family 9 catalytic" evidence="13">
    <location>
        <begin position="19"/>
        <end position="216"/>
    </location>
</feature>
<dbReference type="Proteomes" id="UP000020467">
    <property type="component" value="Unassembled WGS sequence"/>
</dbReference>
<evidence type="ECO:0000256" key="1">
    <source>
        <dbReference type="ARBA" id="ARBA00001973"/>
    </source>
</evidence>
<keyword evidence="7" id="KW-0119">Carbohydrate metabolism</keyword>
<dbReference type="InterPro" id="IPR049892">
    <property type="entry name" value="AA9"/>
</dbReference>
<evidence type="ECO:0000256" key="9">
    <source>
        <dbReference type="ARBA" id="ARBA00044502"/>
    </source>
</evidence>
<evidence type="ECO:0000256" key="11">
    <source>
        <dbReference type="ARBA" id="ARBA00047174"/>
    </source>
</evidence>
<dbReference type="Gene3D" id="2.70.50.70">
    <property type="match status" value="1"/>
</dbReference>
<name>A0A010RLZ7_9PEZI</name>
<dbReference type="EMBL" id="JARH01000372">
    <property type="protein sequence ID" value="EXF81406.1"/>
    <property type="molecule type" value="Genomic_DNA"/>
</dbReference>
<evidence type="ECO:0000256" key="6">
    <source>
        <dbReference type="ARBA" id="ARBA00023157"/>
    </source>
</evidence>
<dbReference type="PANTHER" id="PTHR33353:SF2">
    <property type="entry name" value="ENDO-BETA-1,4-GLUCANASE D"/>
    <property type="match status" value="1"/>
</dbReference>
<gene>
    <name evidence="14" type="ORF">CFIO01_01068</name>
</gene>
<comment type="cofactor">
    <cofactor evidence="1">
        <name>Cu(2+)</name>
        <dbReference type="ChEBI" id="CHEBI:29036"/>
    </cofactor>
</comment>
<dbReference type="KEGG" id="cfj:CFIO01_01068"/>
<feature type="signal peptide" evidence="12">
    <location>
        <begin position="1"/>
        <end position="18"/>
    </location>
</feature>
<dbReference type="InterPro" id="IPR005103">
    <property type="entry name" value="AA9_LPMO"/>
</dbReference>
<dbReference type="PANTHER" id="PTHR33353">
    <property type="entry name" value="PUTATIVE (AFU_ORTHOLOGUE AFUA_1G12560)-RELATED"/>
    <property type="match status" value="1"/>
</dbReference>
<keyword evidence="4 12" id="KW-0732">Signal</keyword>
<evidence type="ECO:0000256" key="5">
    <source>
        <dbReference type="ARBA" id="ARBA00023001"/>
    </source>
</evidence>
<dbReference type="GO" id="GO:0030245">
    <property type="term" value="P:cellulose catabolic process"/>
    <property type="evidence" value="ECO:0007669"/>
    <property type="project" value="UniProtKB-KW"/>
</dbReference>
<evidence type="ECO:0000259" key="13">
    <source>
        <dbReference type="Pfam" id="PF03443"/>
    </source>
</evidence>
<keyword evidence="3" id="KW-0964">Secreted</keyword>
<dbReference type="GO" id="GO:0005576">
    <property type="term" value="C:extracellular region"/>
    <property type="evidence" value="ECO:0007669"/>
    <property type="project" value="UniProtKB-SubCell"/>
</dbReference>
<evidence type="ECO:0000256" key="7">
    <source>
        <dbReference type="ARBA" id="ARBA00023277"/>
    </source>
</evidence>
<keyword evidence="6" id="KW-1015">Disulfide bond</keyword>
<protein>
    <recommendedName>
        <fullName evidence="11">lytic cellulose monooxygenase (C4-dehydrogenating)</fullName>
        <ecNumber evidence="11">1.14.99.56</ecNumber>
    </recommendedName>
</protein>
<reference evidence="14 15" key="1">
    <citation type="submission" date="2014-02" db="EMBL/GenBank/DDBJ databases">
        <title>The genome sequence of Colletotrichum fioriniae PJ7.</title>
        <authorList>
            <person name="Baroncelli R."/>
            <person name="Thon M.R."/>
        </authorList>
    </citation>
    <scope>NUCLEOTIDE SEQUENCE [LARGE SCALE GENOMIC DNA]</scope>
    <source>
        <strain evidence="14 15">PJ7</strain>
    </source>
</reference>
<organism evidence="14 15">
    <name type="scientific">Colletotrichum fioriniae PJ7</name>
    <dbReference type="NCBI Taxonomy" id="1445577"/>
    <lineage>
        <taxon>Eukaryota</taxon>
        <taxon>Fungi</taxon>
        <taxon>Dikarya</taxon>
        <taxon>Ascomycota</taxon>
        <taxon>Pezizomycotina</taxon>
        <taxon>Sordariomycetes</taxon>
        <taxon>Hypocreomycetidae</taxon>
        <taxon>Glomerellales</taxon>
        <taxon>Glomerellaceae</taxon>
        <taxon>Colletotrichum</taxon>
        <taxon>Colletotrichum acutatum species complex</taxon>
    </lineage>
</organism>
<evidence type="ECO:0000256" key="8">
    <source>
        <dbReference type="ARBA" id="ARBA00023326"/>
    </source>
</evidence>
<dbReference type="Pfam" id="PF03443">
    <property type="entry name" value="AA9"/>
    <property type="match status" value="1"/>
</dbReference>
<comment type="subcellular location">
    <subcellularLocation>
        <location evidence="2">Secreted</location>
    </subcellularLocation>
</comment>
<dbReference type="EC" id="1.14.99.56" evidence="11"/>
<evidence type="ECO:0000313" key="14">
    <source>
        <dbReference type="EMBL" id="EXF81406.1"/>
    </source>
</evidence>